<keyword evidence="3 5" id="KW-1133">Transmembrane helix</keyword>
<feature type="transmembrane region" description="Helical" evidence="5">
    <location>
        <begin position="32"/>
        <end position="52"/>
    </location>
</feature>
<evidence type="ECO:0000256" key="3">
    <source>
        <dbReference type="ARBA" id="ARBA00022989"/>
    </source>
</evidence>
<sequence>MPEQVAPVMAALDWIFVAVLLASMLLGAWRGLVYEVMSLVGWVVAFFVAQYLANDVAALLPMGEPESSLRYAAGFALVFIGAVFAWGFLAWLAKKLVESIGLRPVDRTLGAAFGVLRGLVLLLAVAVVARLTPLHEAAWWQESRGAPVLAQVLEGLKPVLPEEFTRHLPS</sequence>
<evidence type="ECO:0000313" key="7">
    <source>
        <dbReference type="Proteomes" id="UP000575083"/>
    </source>
</evidence>
<keyword evidence="7" id="KW-1185">Reference proteome</keyword>
<dbReference type="InterPro" id="IPR003825">
    <property type="entry name" value="Colicin-V_CvpA"/>
</dbReference>
<proteinExistence type="predicted"/>
<dbReference type="PANTHER" id="PTHR36926:SF1">
    <property type="entry name" value="COLICIN V PRODUCTION PROTEIN"/>
    <property type="match status" value="1"/>
</dbReference>
<organism evidence="6 7">
    <name type="scientific">Acidovorax soli</name>
    <dbReference type="NCBI Taxonomy" id="592050"/>
    <lineage>
        <taxon>Bacteria</taxon>
        <taxon>Pseudomonadati</taxon>
        <taxon>Pseudomonadota</taxon>
        <taxon>Betaproteobacteria</taxon>
        <taxon>Burkholderiales</taxon>
        <taxon>Comamonadaceae</taxon>
        <taxon>Acidovorax</taxon>
    </lineage>
</organism>
<keyword evidence="2 5" id="KW-0812">Transmembrane</keyword>
<accession>A0A7X0PGU8</accession>
<protein>
    <submittedName>
        <fullName evidence="6">Membrane protein required for colicin V production</fullName>
    </submittedName>
</protein>
<keyword evidence="4 5" id="KW-0472">Membrane</keyword>
<evidence type="ECO:0000256" key="4">
    <source>
        <dbReference type="ARBA" id="ARBA00023136"/>
    </source>
</evidence>
<feature type="transmembrane region" description="Helical" evidence="5">
    <location>
        <begin position="114"/>
        <end position="132"/>
    </location>
</feature>
<dbReference type="GO" id="GO:0016020">
    <property type="term" value="C:membrane"/>
    <property type="evidence" value="ECO:0007669"/>
    <property type="project" value="UniProtKB-SubCell"/>
</dbReference>
<dbReference type="GO" id="GO:0009403">
    <property type="term" value="P:toxin biosynthetic process"/>
    <property type="evidence" value="ECO:0007669"/>
    <property type="project" value="InterPro"/>
</dbReference>
<gene>
    <name evidence="6" type="ORF">HNP48_004359</name>
</gene>
<evidence type="ECO:0000256" key="5">
    <source>
        <dbReference type="SAM" id="Phobius"/>
    </source>
</evidence>
<name>A0A7X0PGU8_9BURK</name>
<dbReference type="AlphaFoldDB" id="A0A7X0PGU8"/>
<comment type="subcellular location">
    <subcellularLocation>
        <location evidence="1">Membrane</location>
        <topology evidence="1">Multi-pass membrane protein</topology>
    </subcellularLocation>
</comment>
<dbReference type="EMBL" id="JACHLK010000009">
    <property type="protein sequence ID" value="MBB6561665.1"/>
    <property type="molecule type" value="Genomic_DNA"/>
</dbReference>
<dbReference type="Proteomes" id="UP000575083">
    <property type="component" value="Unassembled WGS sequence"/>
</dbReference>
<dbReference type="Pfam" id="PF02674">
    <property type="entry name" value="Colicin_V"/>
    <property type="match status" value="1"/>
</dbReference>
<feature type="transmembrane region" description="Helical" evidence="5">
    <location>
        <begin position="72"/>
        <end position="93"/>
    </location>
</feature>
<dbReference type="PANTHER" id="PTHR36926">
    <property type="entry name" value="COLICIN V PRODUCTION PROTEIN"/>
    <property type="match status" value="1"/>
</dbReference>
<comment type="caution">
    <text evidence="6">The sequence shown here is derived from an EMBL/GenBank/DDBJ whole genome shotgun (WGS) entry which is preliminary data.</text>
</comment>
<evidence type="ECO:0000256" key="2">
    <source>
        <dbReference type="ARBA" id="ARBA00022692"/>
    </source>
</evidence>
<dbReference type="InterPro" id="IPR052719">
    <property type="entry name" value="CvpA-like"/>
</dbReference>
<reference evidence="6 7" key="1">
    <citation type="submission" date="2020-08" db="EMBL/GenBank/DDBJ databases">
        <title>Functional genomics of gut bacteria from endangered species of beetles.</title>
        <authorList>
            <person name="Carlos-Shanley C."/>
        </authorList>
    </citation>
    <scope>NUCLEOTIDE SEQUENCE [LARGE SCALE GENOMIC DNA]</scope>
    <source>
        <strain evidence="6 7">S00198</strain>
    </source>
</reference>
<evidence type="ECO:0000256" key="1">
    <source>
        <dbReference type="ARBA" id="ARBA00004141"/>
    </source>
</evidence>
<feature type="transmembrane region" description="Helical" evidence="5">
    <location>
        <begin position="6"/>
        <end position="25"/>
    </location>
</feature>
<evidence type="ECO:0000313" key="6">
    <source>
        <dbReference type="EMBL" id="MBB6561665.1"/>
    </source>
</evidence>